<evidence type="ECO:0000256" key="1">
    <source>
        <dbReference type="ARBA" id="ARBA00022801"/>
    </source>
</evidence>
<dbReference type="EMBL" id="CP076607">
    <property type="protein sequence ID" value="QWU16497.1"/>
    <property type="molecule type" value="Genomic_DNA"/>
</dbReference>
<evidence type="ECO:0000259" key="3">
    <source>
        <dbReference type="PROSITE" id="PS51192"/>
    </source>
</evidence>
<dbReference type="InterPro" id="IPR022138">
    <property type="entry name" value="DUF3670"/>
</dbReference>
<dbReference type="Proteomes" id="UP000683429">
    <property type="component" value="Chromosome"/>
</dbReference>
<feature type="region of interest" description="Disordered" evidence="2">
    <location>
        <begin position="917"/>
        <end position="954"/>
    </location>
</feature>
<evidence type="ECO:0000256" key="2">
    <source>
        <dbReference type="SAM" id="MobiDB-lite"/>
    </source>
</evidence>
<dbReference type="InterPro" id="IPR027417">
    <property type="entry name" value="P-loop_NTPase"/>
</dbReference>
<feature type="domain" description="Helicase ATP-binding" evidence="3">
    <location>
        <begin position="544"/>
        <end position="711"/>
    </location>
</feature>
<dbReference type="RefSeq" id="WP_090834219.1">
    <property type="nucleotide sequence ID" value="NZ_CP076607.1"/>
</dbReference>
<dbReference type="SUPFAM" id="SSF52540">
    <property type="entry name" value="P-loop containing nucleoside triphosphate hydrolases"/>
    <property type="match status" value="2"/>
</dbReference>
<proteinExistence type="predicted"/>
<evidence type="ECO:0000259" key="4">
    <source>
        <dbReference type="PROSITE" id="PS51194"/>
    </source>
</evidence>
<keyword evidence="6" id="KW-0547">Nucleotide-binding</keyword>
<dbReference type="InterPro" id="IPR001650">
    <property type="entry name" value="Helicase_C-like"/>
</dbReference>
<dbReference type="AlphaFoldDB" id="A0A1H8PA58"/>
<sequence>MNGQLRKITVRIGLSEFGDALLYGLTDDGYGLSGMTLKQMLFAWHEESFYGTELAIHKAGEIELVVLPAEQVLSFFAAGQLLSHIGWSWDGEAAPLADLAPSLAFCLEERQYVPSLAAYREGRLEWIWDERALRTAAEAADQEASARETGMRQAAEVWPQDAADDAGGATVLNGGSPAARPDALAALRRLKDDPGFIAGVRAAFSAAVSMRYYDTEAHAADLRREYPMLFERKRLAAAGMDAEAWLVSIGWKADVSPFRPALQLLEPGKAESSWRIRLVLQDKTDASALVPVKLAADGSAHGAWPAPWSPHVASRSAGWLERLRACLPEGRFDSGGDVLGRPLDSAAAWTFLTADSRRLLDAGWLVLLPAWWETASRRKPRLQAKLRPESENRGGRSLMGLDAIIDFDWRISIGDADLTEEEFAALVARGERLVRFHGQWVPLDPVLLAQIRRAMDGMDKRQGLSFQDVLQLHLLNAGEEAGDADEAPAPEEEMRLQLEVELNEQFVKLMGQLGGKEAWPQPGPPAGLNAELRSYQLEGYAWLVFLRRFGLGACLADDMGLGKTVQLISYLLRVKEQYEERTAGPRPSLIVCPTSVLGNWQKELQRFAPSLEVMLHYGGARLSGESFTAVAADTDVVLTSYATAALDQELLAGFTWSAVCLDEAQNIKNAQTKQSTAVRSFPALHRIALTGTPIENRLAELWSIYDFITPGFLGPLRAFQERFIHPIEKDGDAKRTADLRKLVKPFMLRRKKKDPAIQLDLPDKNEMKTYVHLTAEQAALYDQTVNELMDKMRKLEGIERKGAILAALTRLKQLCDHPLLIMKEAAANEDAADEPVDTGLLIERSAKLERLLAMVKELREEGERCLIFTQYVGMGQMLQRVLREELREPVLYLNGSTSKSARDRMIEDFQSGREALLIPPGISAPTSTDRDQPVSPPPSNGQPHDSFPDGLHQAPSLTAQQPAVFILSLKAGGVGLNLTAANHVFHFDRWWNPAVENQATDRAYRMGQTRDVQVHKFIALGTLEERIDEMLESKQQLSDSIITSSEGWITELSTEALKDLFTLRREWSEA</sequence>
<dbReference type="SMART" id="SM00487">
    <property type="entry name" value="DEXDc"/>
    <property type="match status" value="1"/>
</dbReference>
<keyword evidence="1" id="KW-0378">Hydrolase</keyword>
<keyword evidence="6" id="KW-0347">Helicase</keyword>
<dbReference type="CDD" id="cd18793">
    <property type="entry name" value="SF2_C_SNF"/>
    <property type="match status" value="1"/>
</dbReference>
<protein>
    <submittedName>
        <fullName evidence="5">DEAD/DEAH box helicase</fullName>
    </submittedName>
    <submittedName>
        <fullName evidence="6">Superfamily II DNA or RNA helicase, SNF2 family</fullName>
    </submittedName>
</protein>
<dbReference type="OrthoDB" id="9760715at2"/>
<dbReference type="Pfam" id="PF12419">
    <property type="entry name" value="DUF3670"/>
    <property type="match status" value="1"/>
</dbReference>
<dbReference type="InterPro" id="IPR014001">
    <property type="entry name" value="Helicase_ATP-bd"/>
</dbReference>
<dbReference type="InterPro" id="IPR038718">
    <property type="entry name" value="SNF2-like_sf"/>
</dbReference>
<gene>
    <name evidence="5" type="ORF">KP014_04475</name>
    <name evidence="6" type="ORF">SAMN04487895_107113</name>
</gene>
<dbReference type="PANTHER" id="PTHR10799">
    <property type="entry name" value="SNF2/RAD54 HELICASE FAMILY"/>
    <property type="match status" value="1"/>
</dbReference>
<dbReference type="Pfam" id="PF00271">
    <property type="entry name" value="Helicase_C"/>
    <property type="match status" value="2"/>
</dbReference>
<dbReference type="PROSITE" id="PS51194">
    <property type="entry name" value="HELICASE_CTER"/>
    <property type="match status" value="1"/>
</dbReference>
<dbReference type="STRING" id="1333845.SAMN04487895_107113"/>
<dbReference type="Pfam" id="PF00176">
    <property type="entry name" value="SNF2-rel_dom"/>
    <property type="match status" value="1"/>
</dbReference>
<reference evidence="6 7" key="1">
    <citation type="submission" date="2016-10" db="EMBL/GenBank/DDBJ databases">
        <authorList>
            <person name="de Groot N.N."/>
        </authorList>
    </citation>
    <scope>NUCLEOTIDE SEQUENCE [LARGE SCALE GENOMIC DNA]</scope>
    <source>
        <strain evidence="6 7">CGMCC 1.10238</strain>
    </source>
</reference>
<accession>A0A1H8PA58</accession>
<dbReference type="SMART" id="SM00490">
    <property type="entry name" value="HELICc"/>
    <property type="match status" value="1"/>
</dbReference>
<evidence type="ECO:0000313" key="7">
    <source>
        <dbReference type="Proteomes" id="UP000198809"/>
    </source>
</evidence>
<keyword evidence="8" id="KW-1185">Reference proteome</keyword>
<dbReference type="Proteomes" id="UP000198809">
    <property type="component" value="Unassembled WGS sequence"/>
</dbReference>
<dbReference type="GO" id="GO:0005524">
    <property type="term" value="F:ATP binding"/>
    <property type="evidence" value="ECO:0007669"/>
    <property type="project" value="InterPro"/>
</dbReference>
<reference evidence="5 8" key="2">
    <citation type="submission" date="2021-06" db="EMBL/GenBank/DDBJ databases">
        <title>Whole genome sequence of Paenibacillus sophorae DSM23020 for comparative genomics.</title>
        <authorList>
            <person name="Kim M.-J."/>
            <person name="Lee G."/>
            <person name="Shin J.-H."/>
        </authorList>
    </citation>
    <scope>NUCLEOTIDE SEQUENCE [LARGE SCALE GENOMIC DNA]</scope>
    <source>
        <strain evidence="5 8">DSM 23020</strain>
    </source>
</reference>
<dbReference type="InterPro" id="IPR000330">
    <property type="entry name" value="SNF2_N"/>
</dbReference>
<feature type="domain" description="Helicase C-terminal" evidence="4">
    <location>
        <begin position="847"/>
        <end position="1053"/>
    </location>
</feature>
<dbReference type="InterPro" id="IPR049730">
    <property type="entry name" value="SNF2/RAD54-like_C"/>
</dbReference>
<dbReference type="EMBL" id="FODH01000007">
    <property type="protein sequence ID" value="SEO38795.1"/>
    <property type="molecule type" value="Genomic_DNA"/>
</dbReference>
<keyword evidence="6" id="KW-0067">ATP-binding</keyword>
<evidence type="ECO:0000313" key="5">
    <source>
        <dbReference type="EMBL" id="QWU16497.1"/>
    </source>
</evidence>
<dbReference type="PROSITE" id="PS51192">
    <property type="entry name" value="HELICASE_ATP_BIND_1"/>
    <property type="match status" value="1"/>
</dbReference>
<evidence type="ECO:0000313" key="6">
    <source>
        <dbReference type="EMBL" id="SEO38795.1"/>
    </source>
</evidence>
<name>A0A1H8PA58_9BACL</name>
<dbReference type="Gene3D" id="3.40.50.300">
    <property type="entry name" value="P-loop containing nucleotide triphosphate hydrolases"/>
    <property type="match status" value="1"/>
</dbReference>
<dbReference type="GO" id="GO:0016787">
    <property type="term" value="F:hydrolase activity"/>
    <property type="evidence" value="ECO:0007669"/>
    <property type="project" value="UniProtKB-KW"/>
</dbReference>
<dbReference type="Gene3D" id="1.20.120.850">
    <property type="entry name" value="SWI2/SNF2 ATPases, N-terminal domain"/>
    <property type="match status" value="1"/>
</dbReference>
<dbReference type="CDD" id="cd18012">
    <property type="entry name" value="DEXQc_arch_SWI2_SNF2"/>
    <property type="match status" value="1"/>
</dbReference>
<dbReference type="GO" id="GO:0004386">
    <property type="term" value="F:helicase activity"/>
    <property type="evidence" value="ECO:0007669"/>
    <property type="project" value="UniProtKB-KW"/>
</dbReference>
<evidence type="ECO:0000313" key="8">
    <source>
        <dbReference type="Proteomes" id="UP000683429"/>
    </source>
</evidence>
<dbReference type="Gene3D" id="3.40.50.10810">
    <property type="entry name" value="Tandem AAA-ATPase domain"/>
    <property type="match status" value="1"/>
</dbReference>
<organism evidence="6 7">
    <name type="scientific">Paenibacillus sophorae</name>
    <dbReference type="NCBI Taxonomy" id="1333845"/>
    <lineage>
        <taxon>Bacteria</taxon>
        <taxon>Bacillati</taxon>
        <taxon>Bacillota</taxon>
        <taxon>Bacilli</taxon>
        <taxon>Bacillales</taxon>
        <taxon>Paenibacillaceae</taxon>
        <taxon>Paenibacillus</taxon>
    </lineage>
</organism>